<evidence type="ECO:0000313" key="1">
    <source>
        <dbReference type="EMBL" id="PQD94400.1"/>
    </source>
</evidence>
<gene>
    <name evidence="1" type="ORF">CYL18_14385</name>
</gene>
<reference evidence="1 2" key="1">
    <citation type="submission" date="2017-12" db="EMBL/GenBank/DDBJ databases">
        <title>Taxonomic description and draft genome of Pradoshia cofamensis Gen. nov., sp. nov., a thermotolerant bacillale isolated from anterior gut of earthworm Eisenia fetida.</title>
        <authorList>
            <person name="Saha T."/>
            <person name="Chakraborty R."/>
        </authorList>
    </citation>
    <scope>NUCLEOTIDE SEQUENCE [LARGE SCALE GENOMIC DNA]</scope>
    <source>
        <strain evidence="1 2">EAG3</strain>
    </source>
</reference>
<proteinExistence type="predicted"/>
<comment type="caution">
    <text evidence="1">The sequence shown here is derived from an EMBL/GenBank/DDBJ whole genome shotgun (WGS) entry which is preliminary data.</text>
</comment>
<dbReference type="Proteomes" id="UP000239663">
    <property type="component" value="Unassembled WGS sequence"/>
</dbReference>
<dbReference type="EMBL" id="PKOZ01000010">
    <property type="protein sequence ID" value="PQD94400.1"/>
    <property type="molecule type" value="Genomic_DNA"/>
</dbReference>
<dbReference type="AlphaFoldDB" id="A0A2S7MXA6"/>
<evidence type="ECO:0000313" key="2">
    <source>
        <dbReference type="Proteomes" id="UP000239663"/>
    </source>
</evidence>
<protein>
    <submittedName>
        <fullName evidence="1">Uncharacterized protein</fullName>
    </submittedName>
</protein>
<accession>A0A2S7MXA6</accession>
<name>A0A2S7MXA6_9BACI</name>
<organism evidence="1 2">
    <name type="scientific">Pradoshia eiseniae</name>
    <dbReference type="NCBI Taxonomy" id="2064768"/>
    <lineage>
        <taxon>Bacteria</taxon>
        <taxon>Bacillati</taxon>
        <taxon>Bacillota</taxon>
        <taxon>Bacilli</taxon>
        <taxon>Bacillales</taxon>
        <taxon>Bacillaceae</taxon>
        <taxon>Pradoshia</taxon>
    </lineage>
</organism>
<keyword evidence="2" id="KW-1185">Reference proteome</keyword>
<sequence length="63" mass="7548">MKKIACPYCRDFFEYSHNVILDINYTISHEICFTELNFEIKDKGSFLNIIEKYNVFHEILPKA</sequence>